<dbReference type="InterPro" id="IPR052077">
    <property type="entry name" value="CcrZ_PhaseVar_Mediator"/>
</dbReference>
<proteinExistence type="predicted"/>
<dbReference type="SUPFAM" id="SSF56112">
    <property type="entry name" value="Protein kinase-like (PK-like)"/>
    <property type="match status" value="1"/>
</dbReference>
<comment type="caution">
    <text evidence="2">The sequence shown here is derived from an EMBL/GenBank/DDBJ whole genome shotgun (WGS) entry which is preliminary data.</text>
</comment>
<dbReference type="PANTHER" id="PTHR40086">
    <property type="entry name" value="PHOSPHOTRANSFERASE YTMP-RELATED"/>
    <property type="match status" value="1"/>
</dbReference>
<evidence type="ECO:0000259" key="1">
    <source>
        <dbReference type="Pfam" id="PF01636"/>
    </source>
</evidence>
<dbReference type="EMBL" id="QUSK01000026">
    <property type="protein sequence ID" value="RGD73993.1"/>
    <property type="molecule type" value="Genomic_DNA"/>
</dbReference>
<gene>
    <name evidence="2" type="ORF">DXC78_10570</name>
</gene>
<dbReference type="PANTHER" id="PTHR40086:SF1">
    <property type="entry name" value="CELL CYCLE REGULATOR CCRZ"/>
    <property type="match status" value="1"/>
</dbReference>
<dbReference type="Gene3D" id="3.90.1200.10">
    <property type="match status" value="1"/>
</dbReference>
<evidence type="ECO:0000313" key="3">
    <source>
        <dbReference type="Proteomes" id="UP000260721"/>
    </source>
</evidence>
<dbReference type="InterPro" id="IPR002575">
    <property type="entry name" value="Aminoglycoside_PTrfase"/>
</dbReference>
<feature type="domain" description="Aminoglycoside phosphotransferase" evidence="1">
    <location>
        <begin position="27"/>
        <end position="227"/>
    </location>
</feature>
<dbReference type="InterPro" id="IPR011009">
    <property type="entry name" value="Kinase-like_dom_sf"/>
</dbReference>
<protein>
    <recommendedName>
        <fullName evidence="1">Aminoglycoside phosphotransferase domain-containing protein</fullName>
    </recommendedName>
</protein>
<dbReference type="Gene3D" id="3.30.200.20">
    <property type="entry name" value="Phosphorylase Kinase, domain 1"/>
    <property type="match status" value="1"/>
</dbReference>
<dbReference type="STRING" id="1123313.GCA_000420345_00507"/>
<accession>A0A3E3DXM6</accession>
<reference evidence="2 3" key="1">
    <citation type="submission" date="2018-08" db="EMBL/GenBank/DDBJ databases">
        <title>A genome reference for cultivated species of the human gut microbiota.</title>
        <authorList>
            <person name="Zou Y."/>
            <person name="Xue W."/>
            <person name="Luo G."/>
        </authorList>
    </citation>
    <scope>NUCLEOTIDE SEQUENCE [LARGE SCALE GENOMIC DNA]</scope>
    <source>
        <strain evidence="2 3">TF08-11</strain>
    </source>
</reference>
<dbReference type="Pfam" id="PF01636">
    <property type="entry name" value="APH"/>
    <property type="match status" value="1"/>
</dbReference>
<organism evidence="2 3">
    <name type="scientific">Faecalicoccus pleomorphus</name>
    <dbReference type="NCBI Taxonomy" id="1323"/>
    <lineage>
        <taxon>Bacteria</taxon>
        <taxon>Bacillati</taxon>
        <taxon>Bacillota</taxon>
        <taxon>Erysipelotrichia</taxon>
        <taxon>Erysipelotrichales</taxon>
        <taxon>Erysipelotrichaceae</taxon>
        <taxon>Faecalicoccus</taxon>
    </lineage>
</organism>
<dbReference type="AlphaFoldDB" id="A0A3E3DXM6"/>
<dbReference type="CDD" id="cd05151">
    <property type="entry name" value="ChoK-like"/>
    <property type="match status" value="1"/>
</dbReference>
<sequence length="289" mass="34133">MKFEYNVHMQIIDQTIQNVFQTTQYSLTKLDKGISNHNYLLCVDQKKYIVRAPKSEHSALHLQFEKEKEVLLHVKDLDVETLYFDTINGIKITSYVPNVSEFHESADPKKYAKAALLLKKLHTKNVQVSFSFDPFFKLEQYKNAIKSPIIHFDQEEKILNAVKEIYTPDTLCHNDVVQGNILFSPQREYLIDWEYGAMNDRRFDIASFFSENQIMDPEARSQFYEAYHLPISNTKVCLFEAMADILWGYWANMLYEKRKELIYKQIATEKMEHYHHFSLHSLSSLIHTL</sequence>
<dbReference type="Proteomes" id="UP000260721">
    <property type="component" value="Unassembled WGS sequence"/>
</dbReference>
<evidence type="ECO:0000313" key="2">
    <source>
        <dbReference type="EMBL" id="RGD73993.1"/>
    </source>
</evidence>
<name>A0A3E3DXM6_9FIRM</name>